<dbReference type="Pfam" id="PF00010">
    <property type="entry name" value="HLH"/>
    <property type="match status" value="1"/>
</dbReference>
<dbReference type="PANTHER" id="PTHR31945:SF11">
    <property type="entry name" value="TRANSCRIPTION FACTOR ABORTED MICROSPORES"/>
    <property type="match status" value="1"/>
</dbReference>
<evidence type="ECO:0000256" key="2">
    <source>
        <dbReference type="ARBA" id="ARBA00023015"/>
    </source>
</evidence>
<dbReference type="SUPFAM" id="SSF55021">
    <property type="entry name" value="ACT-like"/>
    <property type="match status" value="1"/>
</dbReference>
<evidence type="ECO:0000313" key="9">
    <source>
        <dbReference type="Proteomes" id="UP000825935"/>
    </source>
</evidence>
<feature type="domain" description="ACT" evidence="7">
    <location>
        <begin position="317"/>
        <end position="389"/>
    </location>
</feature>
<dbReference type="SUPFAM" id="SSF47459">
    <property type="entry name" value="HLH, helix-loop-helix DNA-binding domain"/>
    <property type="match status" value="1"/>
</dbReference>
<evidence type="ECO:0000259" key="7">
    <source>
        <dbReference type="PROSITE" id="PS51671"/>
    </source>
</evidence>
<dbReference type="InterPro" id="IPR051358">
    <property type="entry name" value="TF_AMS/ICE1/BHLH6-like"/>
</dbReference>
<organism evidence="8 9">
    <name type="scientific">Ceratopteris richardii</name>
    <name type="common">Triangle waterfern</name>
    <dbReference type="NCBI Taxonomy" id="49495"/>
    <lineage>
        <taxon>Eukaryota</taxon>
        <taxon>Viridiplantae</taxon>
        <taxon>Streptophyta</taxon>
        <taxon>Embryophyta</taxon>
        <taxon>Tracheophyta</taxon>
        <taxon>Polypodiopsida</taxon>
        <taxon>Polypodiidae</taxon>
        <taxon>Polypodiales</taxon>
        <taxon>Pteridineae</taxon>
        <taxon>Pteridaceae</taxon>
        <taxon>Parkerioideae</taxon>
        <taxon>Ceratopteris</taxon>
    </lineage>
</organism>
<keyword evidence="4" id="KW-0539">Nucleus</keyword>
<comment type="subcellular location">
    <subcellularLocation>
        <location evidence="1">Nucleus</location>
    </subcellularLocation>
</comment>
<dbReference type="Proteomes" id="UP000825935">
    <property type="component" value="Chromosome 20"/>
</dbReference>
<dbReference type="AlphaFoldDB" id="A0A8T2SET1"/>
<dbReference type="GO" id="GO:0003700">
    <property type="term" value="F:DNA-binding transcription factor activity"/>
    <property type="evidence" value="ECO:0007669"/>
    <property type="project" value="TreeGrafter"/>
</dbReference>
<dbReference type="InterPro" id="IPR011598">
    <property type="entry name" value="bHLH_dom"/>
</dbReference>
<name>A0A8T2SET1_CERRI</name>
<dbReference type="PROSITE" id="PS51671">
    <property type="entry name" value="ACT"/>
    <property type="match status" value="1"/>
</dbReference>
<evidence type="ECO:0000256" key="3">
    <source>
        <dbReference type="ARBA" id="ARBA00023163"/>
    </source>
</evidence>
<dbReference type="InterPro" id="IPR002912">
    <property type="entry name" value="ACT_dom"/>
</dbReference>
<dbReference type="PANTHER" id="PTHR31945">
    <property type="entry name" value="TRANSCRIPTION FACTOR SCREAM2-RELATED"/>
    <property type="match status" value="1"/>
</dbReference>
<evidence type="ECO:0000313" key="8">
    <source>
        <dbReference type="EMBL" id="KAH7331630.1"/>
    </source>
</evidence>
<dbReference type="PROSITE" id="PS50888">
    <property type="entry name" value="BHLH"/>
    <property type="match status" value="1"/>
</dbReference>
<dbReference type="InterPro" id="IPR045865">
    <property type="entry name" value="ACT-like_dom_sf"/>
</dbReference>
<sequence>MWSSNGSHLNGIFFPKSTERSHSEAESGDLAAENFCFHVLERTDDQETVVYPTSFTTVGEFDLLDVSLLKSTPPDLSTTLKAWTMHLNETTIDWNTTSMICSSPEHVKVTGIHTTNDFLHAGGMATPGEDSSDERKGYRPYCLFDHTSADSLPFQEIKEIDGTASRQTQQIFNEQRLPFVRRRYLSSINNATEGDVHGAEGSNRRSKNLISERKRRMKLNESLYGLRAIVPNITKMDKASIVGDAINYVKDLQMQVKTMQEDILALRCSKKGSLKTLSPCAAERDQDNKMQKKQAQNTIVHSVLQINVSNMEANTHQLRILCDNAPGILVRLSRALESLDSKIVNADLTAIGDHFRNVITIKTSRDGTKRPEDVGDLLAKRFSEFGLEV</sequence>
<comment type="caution">
    <text evidence="8">The sequence shown here is derived from an EMBL/GenBank/DDBJ whole genome shotgun (WGS) entry which is preliminary data.</text>
</comment>
<feature type="region of interest" description="Disordered" evidence="5">
    <location>
        <begin position="192"/>
        <end position="211"/>
    </location>
</feature>
<evidence type="ECO:0000259" key="6">
    <source>
        <dbReference type="PROSITE" id="PS50888"/>
    </source>
</evidence>
<reference evidence="8" key="1">
    <citation type="submission" date="2021-08" db="EMBL/GenBank/DDBJ databases">
        <title>WGS assembly of Ceratopteris richardii.</title>
        <authorList>
            <person name="Marchant D.B."/>
            <person name="Chen G."/>
            <person name="Jenkins J."/>
            <person name="Shu S."/>
            <person name="Leebens-Mack J."/>
            <person name="Grimwood J."/>
            <person name="Schmutz J."/>
            <person name="Soltis P."/>
            <person name="Soltis D."/>
            <person name="Chen Z.-H."/>
        </authorList>
    </citation>
    <scope>NUCLEOTIDE SEQUENCE</scope>
    <source>
        <strain evidence="8">Whitten #5841</strain>
        <tissue evidence="8">Leaf</tissue>
    </source>
</reference>
<dbReference type="GO" id="GO:0046983">
    <property type="term" value="F:protein dimerization activity"/>
    <property type="evidence" value="ECO:0007669"/>
    <property type="project" value="InterPro"/>
</dbReference>
<accession>A0A8T2SET1</accession>
<gene>
    <name evidence="8" type="ORF">KP509_20G044500</name>
</gene>
<dbReference type="SMART" id="SM00353">
    <property type="entry name" value="HLH"/>
    <property type="match status" value="1"/>
</dbReference>
<dbReference type="GO" id="GO:0005634">
    <property type="term" value="C:nucleus"/>
    <property type="evidence" value="ECO:0007669"/>
    <property type="project" value="UniProtKB-SubCell"/>
</dbReference>
<protein>
    <recommendedName>
        <fullName evidence="10">BHLH domain-containing protein</fullName>
    </recommendedName>
</protein>
<keyword evidence="3" id="KW-0804">Transcription</keyword>
<keyword evidence="9" id="KW-1185">Reference proteome</keyword>
<evidence type="ECO:0000256" key="1">
    <source>
        <dbReference type="ARBA" id="ARBA00004123"/>
    </source>
</evidence>
<proteinExistence type="predicted"/>
<evidence type="ECO:0000256" key="5">
    <source>
        <dbReference type="SAM" id="MobiDB-lite"/>
    </source>
</evidence>
<evidence type="ECO:0008006" key="10">
    <source>
        <dbReference type="Google" id="ProtNLM"/>
    </source>
</evidence>
<dbReference type="GO" id="GO:0043565">
    <property type="term" value="F:sequence-specific DNA binding"/>
    <property type="evidence" value="ECO:0007669"/>
    <property type="project" value="TreeGrafter"/>
</dbReference>
<evidence type="ECO:0000256" key="4">
    <source>
        <dbReference type="ARBA" id="ARBA00023242"/>
    </source>
</evidence>
<dbReference type="EMBL" id="CM035425">
    <property type="protein sequence ID" value="KAH7331630.1"/>
    <property type="molecule type" value="Genomic_DNA"/>
</dbReference>
<dbReference type="Gene3D" id="4.10.280.10">
    <property type="entry name" value="Helix-loop-helix DNA-binding domain"/>
    <property type="match status" value="1"/>
</dbReference>
<dbReference type="InterPro" id="IPR036638">
    <property type="entry name" value="HLH_DNA-bd_sf"/>
</dbReference>
<feature type="domain" description="BHLH" evidence="6">
    <location>
        <begin position="203"/>
        <end position="252"/>
    </location>
</feature>
<keyword evidence="2" id="KW-0805">Transcription regulation</keyword>
<dbReference type="OrthoDB" id="623055at2759"/>